<dbReference type="InterPro" id="IPR029058">
    <property type="entry name" value="AB_hydrolase_fold"/>
</dbReference>
<proteinExistence type="inferred from homology"/>
<dbReference type="InterPro" id="IPR002168">
    <property type="entry name" value="Lipase_GDXG_HIS_AS"/>
</dbReference>
<protein>
    <submittedName>
        <fullName evidence="4">Alpha/beta hydrolase fold-3</fullName>
    </submittedName>
</protein>
<evidence type="ECO:0000259" key="3">
    <source>
        <dbReference type="Pfam" id="PF07859"/>
    </source>
</evidence>
<dbReference type="STRING" id="1081102.A0A167ZCZ3"/>
<organism evidence="4 5">
    <name type="scientific">Niveomyces insectorum RCEF 264</name>
    <dbReference type="NCBI Taxonomy" id="1081102"/>
    <lineage>
        <taxon>Eukaryota</taxon>
        <taxon>Fungi</taxon>
        <taxon>Dikarya</taxon>
        <taxon>Ascomycota</taxon>
        <taxon>Pezizomycotina</taxon>
        <taxon>Sordariomycetes</taxon>
        <taxon>Hypocreomycetidae</taxon>
        <taxon>Hypocreales</taxon>
        <taxon>Cordycipitaceae</taxon>
        <taxon>Niveomyces</taxon>
    </lineage>
</organism>
<evidence type="ECO:0000313" key="5">
    <source>
        <dbReference type="Proteomes" id="UP000076874"/>
    </source>
</evidence>
<dbReference type="Proteomes" id="UP000076874">
    <property type="component" value="Unassembled WGS sequence"/>
</dbReference>
<keyword evidence="2 4" id="KW-0378">Hydrolase</keyword>
<gene>
    <name evidence="4" type="ORF">SPI_01937</name>
</gene>
<dbReference type="PANTHER" id="PTHR48081">
    <property type="entry name" value="AB HYDROLASE SUPERFAMILY PROTEIN C4A8.06C"/>
    <property type="match status" value="1"/>
</dbReference>
<evidence type="ECO:0000313" key="4">
    <source>
        <dbReference type="EMBL" id="OAA67361.1"/>
    </source>
</evidence>
<dbReference type="PROSITE" id="PS01173">
    <property type="entry name" value="LIPASE_GDXG_HIS"/>
    <property type="match status" value="1"/>
</dbReference>
<feature type="domain" description="Alpha/beta hydrolase fold-3" evidence="3">
    <location>
        <begin position="194"/>
        <end position="332"/>
    </location>
</feature>
<dbReference type="SUPFAM" id="SSF53474">
    <property type="entry name" value="alpha/beta-Hydrolases"/>
    <property type="match status" value="1"/>
</dbReference>
<keyword evidence="5" id="KW-1185">Reference proteome</keyword>
<dbReference type="AlphaFoldDB" id="A0A167ZCZ3"/>
<dbReference type="Gene3D" id="3.40.50.1820">
    <property type="entry name" value="alpha/beta hydrolase"/>
    <property type="match status" value="1"/>
</dbReference>
<comment type="caution">
    <text evidence="4">The sequence shown here is derived from an EMBL/GenBank/DDBJ whole genome shotgun (WGS) entry which is preliminary data.</text>
</comment>
<comment type="similarity">
    <text evidence="1">Belongs to the 'GDXG' lipolytic enzyme family.</text>
</comment>
<evidence type="ECO:0000256" key="1">
    <source>
        <dbReference type="ARBA" id="ARBA00010515"/>
    </source>
</evidence>
<dbReference type="Pfam" id="PF07859">
    <property type="entry name" value="Abhydrolase_3"/>
    <property type="match status" value="1"/>
</dbReference>
<dbReference type="EMBL" id="AZHD01000002">
    <property type="protein sequence ID" value="OAA67361.1"/>
    <property type="molecule type" value="Genomic_DNA"/>
</dbReference>
<dbReference type="GO" id="GO:0016787">
    <property type="term" value="F:hydrolase activity"/>
    <property type="evidence" value="ECO:0007669"/>
    <property type="project" value="UniProtKB-KW"/>
</dbReference>
<sequence length="485" mass="51912">MATVGDHGDNAALAAPKTQPSLATRLAFVAPAFLGVARAAVRHLLGLSPASRYVDLRTAVTVALMRGLMGPRHPLSVTGTQELLNNQPSKHGPMWISEYTAPGPANATEARALRDAVVDTIRRLHQENGDDDAQPLPDDALSSVSVGPVEAEWTGHRSGTGTGAAAAEIPATLSERDRYAALMQDVTAPQPTTVLFFHGGGYTVMDPRTHRALTRDLAHRVHGRCYVVRYRLAPAHPFPAQLVDALVSYLTLLYPPPGAFHAAVRPEHIVLAGDSAGGNLGLALVRLLLDFQRHGVTLPWHQVAGATTTTTTTTTTTVDYAEFDYLSTPVVPGTDADSRPPCAAWPATPPRRFLYAATPFVTHPLVTLLLGAADGWRGCPPVYACVGWELTVGHVPGAARCLQGWAAFMRRAVEEPASFYEQSTGTSTTTTTPPPNPVSTFTYIQSKTLAETPMDPEQLNPITEDEVRSAIRERMAAARAAEARL</sequence>
<dbReference type="InterPro" id="IPR050300">
    <property type="entry name" value="GDXG_lipolytic_enzyme"/>
</dbReference>
<name>A0A167ZCZ3_9HYPO</name>
<dbReference type="OrthoDB" id="5354320at2759"/>
<accession>A0A167ZCZ3</accession>
<dbReference type="PANTHER" id="PTHR48081:SF25">
    <property type="entry name" value="PUTATIVE (AFU_ORTHOLOGUE AFUA_3G11560)-RELATED"/>
    <property type="match status" value="1"/>
</dbReference>
<dbReference type="InterPro" id="IPR013094">
    <property type="entry name" value="AB_hydrolase_3"/>
</dbReference>
<evidence type="ECO:0000256" key="2">
    <source>
        <dbReference type="ARBA" id="ARBA00022801"/>
    </source>
</evidence>
<reference evidence="4 5" key="1">
    <citation type="journal article" date="2016" name="Genome Biol. Evol.">
        <title>Divergent and convergent evolution of fungal pathogenicity.</title>
        <authorList>
            <person name="Shang Y."/>
            <person name="Xiao G."/>
            <person name="Zheng P."/>
            <person name="Cen K."/>
            <person name="Zhan S."/>
            <person name="Wang C."/>
        </authorList>
    </citation>
    <scope>NUCLEOTIDE SEQUENCE [LARGE SCALE GENOMIC DNA]</scope>
    <source>
        <strain evidence="4 5">RCEF 264</strain>
    </source>
</reference>